<accession>A0A150TE63</accession>
<evidence type="ECO:0000313" key="2">
    <source>
        <dbReference type="Proteomes" id="UP000075502"/>
    </source>
</evidence>
<protein>
    <submittedName>
        <fullName evidence="1">Uncharacterized protein</fullName>
    </submittedName>
</protein>
<dbReference type="Proteomes" id="UP000075502">
    <property type="component" value="Unassembled WGS sequence"/>
</dbReference>
<comment type="caution">
    <text evidence="1">The sequence shown here is derived from an EMBL/GenBank/DDBJ whole genome shotgun (WGS) entry which is preliminary data.</text>
</comment>
<evidence type="ECO:0000313" key="1">
    <source>
        <dbReference type="EMBL" id="KYG02994.1"/>
    </source>
</evidence>
<name>A0A150TE63_SORCE</name>
<gene>
    <name evidence="1" type="ORF">BE21_53775</name>
</gene>
<reference evidence="1 2" key="1">
    <citation type="submission" date="2014-02" db="EMBL/GenBank/DDBJ databases">
        <title>The small core and large imbalanced accessory genome model reveals a collaborative survival strategy of Sorangium cellulosum strains in nature.</title>
        <authorList>
            <person name="Han K."/>
            <person name="Peng R."/>
            <person name="Blom J."/>
            <person name="Li Y.-Z."/>
        </authorList>
    </citation>
    <scope>NUCLEOTIDE SEQUENCE [LARGE SCALE GENOMIC DNA]</scope>
    <source>
        <strain evidence="1 2">So0007-03</strain>
    </source>
</reference>
<dbReference type="AlphaFoldDB" id="A0A150TE63"/>
<dbReference type="EMBL" id="JEME01002836">
    <property type="protein sequence ID" value="KYG02994.1"/>
    <property type="molecule type" value="Genomic_DNA"/>
</dbReference>
<sequence length="216" mass="24222">MSNEIPCINDRRGIVFTINRESTPVYQLESGAWASAENRWAERDIPPEIRDKVASLKETGKPGAFVQFLQGEVGVYVIYERNIKNLPEMACDDLVVQGTRAKVGSARGLADYDLVICAKSGTIRAENGETFETREGDYYVVHCQSWGRFVLNPSVRPGFVETTKEVLLLLESLHRKNFLSMSPDPTDERLPPDLAQPTAVPVGINCYVLNLSRFKR</sequence>
<proteinExistence type="predicted"/>
<organism evidence="1 2">
    <name type="scientific">Sorangium cellulosum</name>
    <name type="common">Polyangium cellulosum</name>
    <dbReference type="NCBI Taxonomy" id="56"/>
    <lineage>
        <taxon>Bacteria</taxon>
        <taxon>Pseudomonadati</taxon>
        <taxon>Myxococcota</taxon>
        <taxon>Polyangia</taxon>
        <taxon>Polyangiales</taxon>
        <taxon>Polyangiaceae</taxon>
        <taxon>Sorangium</taxon>
    </lineage>
</organism>